<gene>
    <name evidence="1" type="ORF">Golax_004612</name>
</gene>
<comment type="caution">
    <text evidence="1">The sequence shown here is derived from an EMBL/GenBank/DDBJ whole genome shotgun (WGS) entry which is preliminary data.</text>
</comment>
<sequence length="18" mass="2159">MFSGLCYLAAIWHWTLMD</sequence>
<reference evidence="1 2" key="1">
    <citation type="journal article" date="2019" name="Genome Biol. Evol.">
        <title>Insights into the evolution of the New World diploid cottons (Gossypium, subgenus Houzingenia) based on genome sequencing.</title>
        <authorList>
            <person name="Grover C.E."/>
            <person name="Arick M.A. 2nd"/>
            <person name="Thrash A."/>
            <person name="Conover J.L."/>
            <person name="Sanders W.S."/>
            <person name="Peterson D.G."/>
            <person name="Frelichowski J.E."/>
            <person name="Scheffler J.A."/>
            <person name="Scheffler B.E."/>
            <person name="Wendel J.F."/>
        </authorList>
    </citation>
    <scope>NUCLEOTIDE SEQUENCE [LARGE SCALE GENOMIC DNA]</scope>
    <source>
        <strain evidence="1">4</strain>
        <tissue evidence="1">Leaf</tissue>
    </source>
</reference>
<keyword evidence="2" id="KW-1185">Reference proteome</keyword>
<proteinExistence type="predicted"/>
<organism evidence="1 2">
    <name type="scientific">Gossypium laxum</name>
    <dbReference type="NCBI Taxonomy" id="34288"/>
    <lineage>
        <taxon>Eukaryota</taxon>
        <taxon>Viridiplantae</taxon>
        <taxon>Streptophyta</taxon>
        <taxon>Embryophyta</taxon>
        <taxon>Tracheophyta</taxon>
        <taxon>Spermatophyta</taxon>
        <taxon>Magnoliopsida</taxon>
        <taxon>eudicotyledons</taxon>
        <taxon>Gunneridae</taxon>
        <taxon>Pentapetalae</taxon>
        <taxon>rosids</taxon>
        <taxon>malvids</taxon>
        <taxon>Malvales</taxon>
        <taxon>Malvaceae</taxon>
        <taxon>Malvoideae</taxon>
        <taxon>Gossypium</taxon>
    </lineage>
</organism>
<dbReference type="AlphaFoldDB" id="A0A7J9AYT1"/>
<evidence type="ECO:0000313" key="2">
    <source>
        <dbReference type="Proteomes" id="UP000593574"/>
    </source>
</evidence>
<dbReference type="Proteomes" id="UP000593574">
    <property type="component" value="Unassembled WGS sequence"/>
</dbReference>
<accession>A0A7J9AYT1</accession>
<name>A0A7J9AYT1_9ROSI</name>
<evidence type="ECO:0000313" key="1">
    <source>
        <dbReference type="EMBL" id="MBA0729221.1"/>
    </source>
</evidence>
<protein>
    <submittedName>
        <fullName evidence="1">Uncharacterized protein</fullName>
    </submittedName>
</protein>
<dbReference type="EMBL" id="JABEZV010435987">
    <property type="protein sequence ID" value="MBA0729221.1"/>
    <property type="molecule type" value="Genomic_DNA"/>
</dbReference>